<feature type="compositionally biased region" description="Basic and acidic residues" evidence="1">
    <location>
        <begin position="181"/>
        <end position="191"/>
    </location>
</feature>
<dbReference type="InterPro" id="IPR058396">
    <property type="entry name" value="DUF8083"/>
</dbReference>
<organism evidence="3 4">
    <name type="scientific">Murinocardiopsis flavida</name>
    <dbReference type="NCBI Taxonomy" id="645275"/>
    <lineage>
        <taxon>Bacteria</taxon>
        <taxon>Bacillati</taxon>
        <taxon>Actinomycetota</taxon>
        <taxon>Actinomycetes</taxon>
        <taxon>Streptosporangiales</taxon>
        <taxon>Nocardiopsidaceae</taxon>
        <taxon>Murinocardiopsis</taxon>
    </lineage>
</organism>
<feature type="region of interest" description="Disordered" evidence="1">
    <location>
        <begin position="166"/>
        <end position="193"/>
    </location>
</feature>
<proteinExistence type="predicted"/>
<evidence type="ECO:0000313" key="4">
    <source>
        <dbReference type="Proteomes" id="UP000240542"/>
    </source>
</evidence>
<evidence type="ECO:0000256" key="1">
    <source>
        <dbReference type="SAM" id="MobiDB-lite"/>
    </source>
</evidence>
<accession>A0A2P8DQT4</accession>
<dbReference type="RefSeq" id="WP_245928613.1">
    <property type="nucleotide sequence ID" value="NZ_PYGA01000003.1"/>
</dbReference>
<dbReference type="Proteomes" id="UP000240542">
    <property type="component" value="Unassembled WGS sequence"/>
</dbReference>
<gene>
    <name evidence="3" type="ORF">CLV63_103304</name>
</gene>
<reference evidence="3 4" key="1">
    <citation type="submission" date="2018-03" db="EMBL/GenBank/DDBJ databases">
        <title>Genomic Encyclopedia of Archaeal and Bacterial Type Strains, Phase II (KMG-II): from individual species to whole genera.</title>
        <authorList>
            <person name="Goeker M."/>
        </authorList>
    </citation>
    <scope>NUCLEOTIDE SEQUENCE [LARGE SCALE GENOMIC DNA]</scope>
    <source>
        <strain evidence="3 4">DSM 45312</strain>
    </source>
</reference>
<keyword evidence="4" id="KW-1185">Reference proteome</keyword>
<dbReference type="AlphaFoldDB" id="A0A2P8DQT4"/>
<dbReference type="Pfam" id="PF26312">
    <property type="entry name" value="DUF8083"/>
    <property type="match status" value="1"/>
</dbReference>
<protein>
    <recommendedName>
        <fullName evidence="2">DUF8083 domain-containing protein</fullName>
    </recommendedName>
</protein>
<evidence type="ECO:0000313" key="3">
    <source>
        <dbReference type="EMBL" id="PSK99579.1"/>
    </source>
</evidence>
<sequence>MWNDFRVLPYTAYLRVYLPLDAFSSTDRAYWAHYADSPHRPRRVHTMAAEHAESLRRLVATPPVAAPHEESRHAYVRRSGSELFICPWQTRLRSWLAFRDFHRATSARLRSAYLPDHVAASVDADFRGWCEQGGSPHPQTLSSNWRIPLAWFAPFAERERCLVLRSGRPHRPGSPPASAGDPDRVPDDVRTARPPGGVHYELDEPSPAATRVLLYVTDAAGARRRLEHAAAAMRRGTDEVSLLPGLTRLEDWLATVAHPRALLELDYGGLVRLFGDDELGTDHSAAELAAAIRAVESGQDEVVLAMLRRLRHRWRSAQALERAN</sequence>
<name>A0A2P8DQT4_9ACTN</name>
<dbReference type="EMBL" id="PYGA01000003">
    <property type="protein sequence ID" value="PSK99579.1"/>
    <property type="molecule type" value="Genomic_DNA"/>
</dbReference>
<comment type="caution">
    <text evidence="3">The sequence shown here is derived from an EMBL/GenBank/DDBJ whole genome shotgun (WGS) entry which is preliminary data.</text>
</comment>
<feature type="domain" description="DUF8083" evidence="2">
    <location>
        <begin position="10"/>
        <end position="321"/>
    </location>
</feature>
<evidence type="ECO:0000259" key="2">
    <source>
        <dbReference type="Pfam" id="PF26312"/>
    </source>
</evidence>